<dbReference type="InterPro" id="IPR006143">
    <property type="entry name" value="RND_pump_MFP"/>
</dbReference>
<dbReference type="InterPro" id="IPR058795">
    <property type="entry name" value="LcnD_C"/>
</dbReference>
<dbReference type="GO" id="GO:0022857">
    <property type="term" value="F:transmembrane transporter activity"/>
    <property type="evidence" value="ECO:0007669"/>
    <property type="project" value="InterPro"/>
</dbReference>
<reference evidence="11" key="1">
    <citation type="submission" date="2017-09" db="EMBL/GenBank/DDBJ databases">
        <title>Depth-based differentiation of microbial function through sediment-hosted aquifers and enrichment of novel symbionts in the deep terrestrial subsurface.</title>
        <authorList>
            <person name="Probst A.J."/>
            <person name="Ladd B."/>
            <person name="Jarett J.K."/>
            <person name="Geller-Mcgrath D.E."/>
            <person name="Sieber C.M.K."/>
            <person name="Emerson J.B."/>
            <person name="Anantharaman K."/>
            <person name="Thomas B.C."/>
            <person name="Malmstrom R."/>
            <person name="Stieglmeier M."/>
            <person name="Klingl A."/>
            <person name="Woyke T."/>
            <person name="Ryan C.M."/>
            <person name="Banfield J.F."/>
        </authorList>
    </citation>
    <scope>NUCLEOTIDE SEQUENCE [LARGE SCALE GENOMIC DNA]</scope>
</reference>
<comment type="similarity">
    <text evidence="3">Belongs to the membrane fusion protein (MFP) (TC 8.A.1) family.</text>
</comment>
<feature type="transmembrane region" description="Helical" evidence="8">
    <location>
        <begin position="12"/>
        <end position="28"/>
    </location>
</feature>
<sequence length="343" mass="39204">MKKVRVFFKKRWYLVFLVIIGVVVFFYQRSVTQAKVSKTESYTVKKQTIKDELTLSGNIEADGHVVLRFQTSGLLSWVGVKEGDWVKKYQTLASLDQRDVQKRLQKYLNTYQKTRWDYDQTTQDSQLKYIGGLSEDARRKALRVLDKSQFDLNNAVIDVELQDLARQYSYLNTPIEGLLVRVDSPFSGVNITPAGAEFEVIDPSTIYFSVTADQTEVIKLKEGLHAEISLDSYPDNPISGNIKSIAFIPKTGETGTVYQVKLTINQDNKNYKYRLGMTGDTTFILREIPDAFAIPTSYIKTEGKKKYVFIDENKSKRVYIKTGIEIDNKTEIVEGLKDGDVIY</sequence>
<evidence type="ECO:0000256" key="1">
    <source>
        <dbReference type="ARBA" id="ARBA00004196"/>
    </source>
</evidence>
<accession>A0A2M7E3X1</accession>
<feature type="domain" description="LcnD-like C-terminal" evidence="9">
    <location>
        <begin position="206"/>
        <end position="285"/>
    </location>
</feature>
<dbReference type="GO" id="GO:0016020">
    <property type="term" value="C:membrane"/>
    <property type="evidence" value="ECO:0007669"/>
    <property type="project" value="InterPro"/>
</dbReference>
<dbReference type="Pfam" id="PF25940">
    <property type="entry name" value="LcnD_C"/>
    <property type="match status" value="1"/>
</dbReference>
<dbReference type="Proteomes" id="UP000230116">
    <property type="component" value="Unassembled WGS sequence"/>
</dbReference>
<gene>
    <name evidence="10" type="ORF">COS12_02445</name>
</gene>
<keyword evidence="6" id="KW-0175">Coiled coil</keyword>
<comment type="subcellular location">
    <subcellularLocation>
        <location evidence="1">Cell envelope</location>
    </subcellularLocation>
    <subcellularLocation>
        <location evidence="2">Membrane</location>
    </subcellularLocation>
</comment>
<dbReference type="Gene3D" id="2.40.420.20">
    <property type="match status" value="1"/>
</dbReference>
<dbReference type="PANTHER" id="PTHR32347:SF14">
    <property type="entry name" value="EFFLUX SYSTEM COMPONENT YKNX-RELATED"/>
    <property type="match status" value="1"/>
</dbReference>
<protein>
    <recommendedName>
        <fullName evidence="9">LcnD-like C-terminal domain-containing protein</fullName>
    </recommendedName>
</protein>
<keyword evidence="7 8" id="KW-0472">Membrane</keyword>
<comment type="caution">
    <text evidence="10">The sequence shown here is derived from an EMBL/GenBank/DDBJ whole genome shotgun (WGS) entry which is preliminary data.</text>
</comment>
<keyword evidence="5 8" id="KW-1133">Transmembrane helix</keyword>
<dbReference type="PANTHER" id="PTHR32347">
    <property type="entry name" value="EFFLUX SYSTEM COMPONENT YKNX-RELATED"/>
    <property type="match status" value="1"/>
</dbReference>
<dbReference type="Gene3D" id="2.40.30.170">
    <property type="match status" value="1"/>
</dbReference>
<evidence type="ECO:0000256" key="7">
    <source>
        <dbReference type="ARBA" id="ARBA00023136"/>
    </source>
</evidence>
<evidence type="ECO:0000259" key="9">
    <source>
        <dbReference type="Pfam" id="PF25940"/>
    </source>
</evidence>
<evidence type="ECO:0000256" key="4">
    <source>
        <dbReference type="ARBA" id="ARBA00022692"/>
    </source>
</evidence>
<evidence type="ECO:0000256" key="8">
    <source>
        <dbReference type="SAM" id="Phobius"/>
    </source>
</evidence>
<dbReference type="EMBL" id="PETM01000060">
    <property type="protein sequence ID" value="PIV62424.1"/>
    <property type="molecule type" value="Genomic_DNA"/>
</dbReference>
<keyword evidence="4 8" id="KW-0812">Transmembrane</keyword>
<dbReference type="SUPFAM" id="SSF111369">
    <property type="entry name" value="HlyD-like secretion proteins"/>
    <property type="match status" value="1"/>
</dbReference>
<dbReference type="AlphaFoldDB" id="A0A2M7E3X1"/>
<evidence type="ECO:0000256" key="5">
    <source>
        <dbReference type="ARBA" id="ARBA00022989"/>
    </source>
</evidence>
<evidence type="ECO:0000256" key="3">
    <source>
        <dbReference type="ARBA" id="ARBA00009477"/>
    </source>
</evidence>
<name>A0A2M7E3X1_9BACT</name>
<evidence type="ECO:0000256" key="6">
    <source>
        <dbReference type="ARBA" id="ARBA00023054"/>
    </source>
</evidence>
<dbReference type="GO" id="GO:0030313">
    <property type="term" value="C:cell envelope"/>
    <property type="evidence" value="ECO:0007669"/>
    <property type="project" value="UniProtKB-SubCell"/>
</dbReference>
<evidence type="ECO:0000256" key="2">
    <source>
        <dbReference type="ARBA" id="ARBA00004370"/>
    </source>
</evidence>
<evidence type="ECO:0000313" key="11">
    <source>
        <dbReference type="Proteomes" id="UP000230116"/>
    </source>
</evidence>
<dbReference type="Gene3D" id="2.40.50.100">
    <property type="match status" value="1"/>
</dbReference>
<evidence type="ECO:0000313" key="10">
    <source>
        <dbReference type="EMBL" id="PIV62424.1"/>
    </source>
</evidence>
<proteinExistence type="inferred from homology"/>
<organism evidence="10 11">
    <name type="scientific">Candidatus Roizmanbacteria bacterium CG01_land_8_20_14_3_00_33_9</name>
    <dbReference type="NCBI Taxonomy" id="1974843"/>
    <lineage>
        <taxon>Bacteria</taxon>
        <taxon>Candidatus Roizmaniibacteriota</taxon>
    </lineage>
</organism>
<dbReference type="NCBIfam" id="TIGR01730">
    <property type="entry name" value="RND_mfp"/>
    <property type="match status" value="1"/>
</dbReference>
<dbReference type="InterPro" id="IPR050465">
    <property type="entry name" value="UPF0194_transport"/>
</dbReference>